<sequence>MLVLLCMVLRKYENQVVPEFLAGINLDTLIIAMITVIRITMKSVVESSLSQAAWVWLSDMSQQKCKHKAYLSDFKVFDEASRGIWGSFCLLWRMKLRHRIGCIGAAIIILAHGFETFSQQMVTFEQDSQDVVNSPSTPAPPPARSEIWDTYLSRGFTGDYVPALSTKAAVYSGIISNEIPMTLASCETGNCSWPIVPTLAACGECSVVPVSWTCNETSQICTYSTQSGTSLDDRMDAQDHSSFIVSPTNGTLHQIDSKSQAYFSVFDMLSVSRPVGQDLEVTGQECALWFCVRAFDIKVEAGKQTQNTIADWSNATLQHVNGFHGSEYVFNKVPDKFNVDNTTRYSITNPAMIALRGFMADVTSGTLTADLSRLDYTSDWVEAMWNASDSSGEWIENFAHSLTVEIRHHGRTSNNGQNSIRYTGKAKQMAPIVKVKWFWVLYPGLMLLASIYYLFHTIYRTSRADVSAWKGDALPMLFCRVDENIHDHVKDAMDVPDGLDKRIGGIRVALYRGENGQWGFRTIEEEEAEMIDRRRGRRGTTDYR</sequence>
<protein>
    <submittedName>
        <fullName evidence="2">Uncharacterized protein</fullName>
    </submittedName>
</protein>
<keyword evidence="1" id="KW-0812">Transmembrane</keyword>
<dbReference type="InterPro" id="IPR021514">
    <property type="entry name" value="DUF3176"/>
</dbReference>
<proteinExistence type="predicted"/>
<accession>A0AAN6YFA5</accession>
<feature type="transmembrane region" description="Helical" evidence="1">
    <location>
        <begin position="437"/>
        <end position="455"/>
    </location>
</feature>
<dbReference type="Pfam" id="PF11374">
    <property type="entry name" value="DUF3176"/>
    <property type="match status" value="1"/>
</dbReference>
<reference evidence="2" key="2">
    <citation type="submission" date="2023-05" db="EMBL/GenBank/DDBJ databases">
        <authorList>
            <consortium name="Lawrence Berkeley National Laboratory"/>
            <person name="Steindorff A."/>
            <person name="Hensen N."/>
            <person name="Bonometti L."/>
            <person name="Westerberg I."/>
            <person name="Brannstrom I.O."/>
            <person name="Guillou S."/>
            <person name="Cros-Aarteil S."/>
            <person name="Calhoun S."/>
            <person name="Haridas S."/>
            <person name="Kuo A."/>
            <person name="Mondo S."/>
            <person name="Pangilinan J."/>
            <person name="Riley R."/>
            <person name="Labutti K."/>
            <person name="Andreopoulos B."/>
            <person name="Lipzen A."/>
            <person name="Chen C."/>
            <person name="Yanf M."/>
            <person name="Daum C."/>
            <person name="Ng V."/>
            <person name="Clum A."/>
            <person name="Ohm R."/>
            <person name="Martin F."/>
            <person name="Silar P."/>
            <person name="Natvig D."/>
            <person name="Lalanne C."/>
            <person name="Gautier V."/>
            <person name="Ament-Velasquez S.L."/>
            <person name="Kruys A."/>
            <person name="Hutchinson M.I."/>
            <person name="Powell A.J."/>
            <person name="Barry K."/>
            <person name="Miller A.N."/>
            <person name="Grigoriev I.V."/>
            <person name="Debuchy R."/>
            <person name="Gladieux P."/>
            <person name="Thoren M.H."/>
            <person name="Johannesson H."/>
        </authorList>
    </citation>
    <scope>NUCLEOTIDE SEQUENCE</scope>
    <source>
        <strain evidence="2">PSN293</strain>
    </source>
</reference>
<dbReference type="Proteomes" id="UP001301769">
    <property type="component" value="Unassembled WGS sequence"/>
</dbReference>
<dbReference type="EMBL" id="MU858054">
    <property type="protein sequence ID" value="KAK4218268.1"/>
    <property type="molecule type" value="Genomic_DNA"/>
</dbReference>
<keyword evidence="1" id="KW-0472">Membrane</keyword>
<dbReference type="PANTHER" id="PTHR35394:SF5">
    <property type="entry name" value="DUF3176 DOMAIN-CONTAINING PROTEIN"/>
    <property type="match status" value="1"/>
</dbReference>
<dbReference type="AlphaFoldDB" id="A0AAN6YFA5"/>
<evidence type="ECO:0000313" key="2">
    <source>
        <dbReference type="EMBL" id="KAK4218268.1"/>
    </source>
</evidence>
<keyword evidence="3" id="KW-1185">Reference proteome</keyword>
<reference evidence="2" key="1">
    <citation type="journal article" date="2023" name="Mol. Phylogenet. Evol.">
        <title>Genome-scale phylogeny and comparative genomics of the fungal order Sordariales.</title>
        <authorList>
            <person name="Hensen N."/>
            <person name="Bonometti L."/>
            <person name="Westerberg I."/>
            <person name="Brannstrom I.O."/>
            <person name="Guillou S."/>
            <person name="Cros-Aarteil S."/>
            <person name="Calhoun S."/>
            <person name="Haridas S."/>
            <person name="Kuo A."/>
            <person name="Mondo S."/>
            <person name="Pangilinan J."/>
            <person name="Riley R."/>
            <person name="LaButti K."/>
            <person name="Andreopoulos B."/>
            <person name="Lipzen A."/>
            <person name="Chen C."/>
            <person name="Yan M."/>
            <person name="Daum C."/>
            <person name="Ng V."/>
            <person name="Clum A."/>
            <person name="Steindorff A."/>
            <person name="Ohm R.A."/>
            <person name="Martin F."/>
            <person name="Silar P."/>
            <person name="Natvig D.O."/>
            <person name="Lalanne C."/>
            <person name="Gautier V."/>
            <person name="Ament-Velasquez S.L."/>
            <person name="Kruys A."/>
            <person name="Hutchinson M.I."/>
            <person name="Powell A.J."/>
            <person name="Barry K."/>
            <person name="Miller A.N."/>
            <person name="Grigoriev I.V."/>
            <person name="Debuchy R."/>
            <person name="Gladieux P."/>
            <person name="Hiltunen Thoren M."/>
            <person name="Johannesson H."/>
        </authorList>
    </citation>
    <scope>NUCLEOTIDE SEQUENCE</scope>
    <source>
        <strain evidence="2">PSN293</strain>
    </source>
</reference>
<keyword evidence="1" id="KW-1133">Transmembrane helix</keyword>
<organism evidence="2 3">
    <name type="scientific">Rhypophila decipiens</name>
    <dbReference type="NCBI Taxonomy" id="261697"/>
    <lineage>
        <taxon>Eukaryota</taxon>
        <taxon>Fungi</taxon>
        <taxon>Dikarya</taxon>
        <taxon>Ascomycota</taxon>
        <taxon>Pezizomycotina</taxon>
        <taxon>Sordariomycetes</taxon>
        <taxon>Sordariomycetidae</taxon>
        <taxon>Sordariales</taxon>
        <taxon>Naviculisporaceae</taxon>
        <taxon>Rhypophila</taxon>
    </lineage>
</organism>
<evidence type="ECO:0000256" key="1">
    <source>
        <dbReference type="SAM" id="Phobius"/>
    </source>
</evidence>
<name>A0AAN6YFA5_9PEZI</name>
<comment type="caution">
    <text evidence="2">The sequence shown here is derived from an EMBL/GenBank/DDBJ whole genome shotgun (WGS) entry which is preliminary data.</text>
</comment>
<dbReference type="PANTHER" id="PTHR35394">
    <property type="entry name" value="DUF3176 DOMAIN-CONTAINING PROTEIN"/>
    <property type="match status" value="1"/>
</dbReference>
<evidence type="ECO:0000313" key="3">
    <source>
        <dbReference type="Proteomes" id="UP001301769"/>
    </source>
</evidence>
<gene>
    <name evidence="2" type="ORF">QBC37DRAFT_334079</name>
</gene>